<evidence type="ECO:0000259" key="1">
    <source>
        <dbReference type="Pfam" id="PF03205"/>
    </source>
</evidence>
<dbReference type="AlphaFoldDB" id="A0AAE2YRX7"/>
<dbReference type="Proteomes" id="UP001197378">
    <property type="component" value="Unassembled WGS sequence"/>
</dbReference>
<dbReference type="SUPFAM" id="SSF52540">
    <property type="entry name" value="P-loop containing nucleoside triphosphate hydrolases"/>
    <property type="match status" value="1"/>
</dbReference>
<feature type="domain" description="Molybdopterin-guanine dinucleotide biosynthesis protein B (MobB)" evidence="1">
    <location>
        <begin position="4"/>
        <end position="133"/>
    </location>
</feature>
<dbReference type="EMBL" id="JAAXYO010000184">
    <property type="protein sequence ID" value="MBU2789197.1"/>
    <property type="molecule type" value="Genomic_DNA"/>
</dbReference>
<gene>
    <name evidence="2" type="primary">mobB</name>
    <name evidence="2" type="ORF">HFQ13_13475</name>
</gene>
<dbReference type="GO" id="GO:0006777">
    <property type="term" value="P:Mo-molybdopterin cofactor biosynthetic process"/>
    <property type="evidence" value="ECO:0007669"/>
    <property type="project" value="InterPro"/>
</dbReference>
<dbReference type="PANTHER" id="PTHR40072:SF1">
    <property type="entry name" value="MOLYBDOPTERIN-GUANINE DINUCLEOTIDE BIOSYNTHESIS ADAPTER PROTEIN"/>
    <property type="match status" value="1"/>
</dbReference>
<sequence>MKTLAIIGYSGSGKTTLLCALLPLLREAGLRVAAIKATHHDVRWDEPGKDSWRLQQAGGEPTLLVGPNRWYLSRAAAPGDWQAMLETLQPVPDLVLSEGNQDWPIPRLLVHRAAVGRELRWRTGEDVLAVASDIPLEIGVPCLDLNDPRAIARFLLHWYGE</sequence>
<dbReference type="InterPro" id="IPR004435">
    <property type="entry name" value="MobB_dom"/>
</dbReference>
<dbReference type="Pfam" id="PF03205">
    <property type="entry name" value="MobB"/>
    <property type="match status" value="1"/>
</dbReference>
<keyword evidence="3" id="KW-1185">Reference proteome</keyword>
<reference evidence="2" key="1">
    <citation type="journal article" date="2021" name="ISME J.">
        <title>Genomic evolution of the class Acidithiobacillia: deep-branching Proteobacteria living in extreme acidic conditions.</title>
        <authorList>
            <person name="Moya-Beltran A."/>
            <person name="Beard S."/>
            <person name="Rojas-Villalobos C."/>
            <person name="Issotta F."/>
            <person name="Gallardo Y."/>
            <person name="Ulloa R."/>
            <person name="Giaveno A."/>
            <person name="Degli Esposti M."/>
            <person name="Johnson D.B."/>
            <person name="Quatrini R."/>
        </authorList>
    </citation>
    <scope>NUCLEOTIDE SEQUENCE</scope>
    <source>
        <strain evidence="2">VAN18-1</strain>
    </source>
</reference>
<dbReference type="Gene3D" id="3.40.50.300">
    <property type="entry name" value="P-loop containing nucleotide triphosphate hydrolases"/>
    <property type="match status" value="1"/>
</dbReference>
<accession>A0AAE2YRX7</accession>
<dbReference type="GO" id="GO:0005525">
    <property type="term" value="F:GTP binding"/>
    <property type="evidence" value="ECO:0007669"/>
    <property type="project" value="InterPro"/>
</dbReference>
<dbReference type="CDD" id="cd03116">
    <property type="entry name" value="MobB"/>
    <property type="match status" value="1"/>
</dbReference>
<dbReference type="InterPro" id="IPR027417">
    <property type="entry name" value="P-loop_NTPase"/>
</dbReference>
<evidence type="ECO:0000313" key="3">
    <source>
        <dbReference type="Proteomes" id="UP001197378"/>
    </source>
</evidence>
<dbReference type="RefSeq" id="WP_215873162.1">
    <property type="nucleotide sequence ID" value="NZ_JAAXYO010000184.1"/>
</dbReference>
<comment type="caution">
    <text evidence="2">The sequence shown here is derived from an EMBL/GenBank/DDBJ whole genome shotgun (WGS) entry which is preliminary data.</text>
</comment>
<dbReference type="PANTHER" id="PTHR40072">
    <property type="entry name" value="MOLYBDOPTERIN-GUANINE DINUCLEOTIDE BIOSYNTHESIS ADAPTER PROTEIN-RELATED"/>
    <property type="match status" value="1"/>
</dbReference>
<organism evidence="2 3">
    <name type="scientific">Igneacidithiobacillus copahuensis</name>
    <dbReference type="NCBI Taxonomy" id="2724909"/>
    <lineage>
        <taxon>Bacteria</taxon>
        <taxon>Pseudomonadati</taxon>
        <taxon>Pseudomonadota</taxon>
        <taxon>Acidithiobacillia</taxon>
        <taxon>Acidithiobacillales</taxon>
        <taxon>Acidithiobacillaceae</taxon>
        <taxon>Igneacidithiobacillus</taxon>
    </lineage>
</organism>
<dbReference type="NCBIfam" id="TIGR00176">
    <property type="entry name" value="mobB"/>
    <property type="match status" value="1"/>
</dbReference>
<proteinExistence type="predicted"/>
<dbReference type="InterPro" id="IPR052539">
    <property type="entry name" value="MGD_biosynthesis_adapter"/>
</dbReference>
<evidence type="ECO:0000313" key="2">
    <source>
        <dbReference type="EMBL" id="MBU2789197.1"/>
    </source>
</evidence>
<protein>
    <submittedName>
        <fullName evidence="2">Molybdopterin-guanine dinucleotide biosynthesis protein B</fullName>
    </submittedName>
</protein>
<name>A0AAE2YRX7_9PROT</name>